<name>A0AAD7H667_9AGAR</name>
<feature type="compositionally biased region" description="Acidic residues" evidence="1">
    <location>
        <begin position="270"/>
        <end position="280"/>
    </location>
</feature>
<dbReference type="Proteomes" id="UP001215280">
    <property type="component" value="Unassembled WGS sequence"/>
</dbReference>
<feature type="compositionally biased region" description="Acidic residues" evidence="1">
    <location>
        <begin position="340"/>
        <end position="354"/>
    </location>
</feature>
<protein>
    <submittedName>
        <fullName evidence="2">Uncharacterized protein</fullName>
    </submittedName>
</protein>
<dbReference type="AlphaFoldDB" id="A0AAD7H667"/>
<organism evidence="2 3">
    <name type="scientific">Mycena maculata</name>
    <dbReference type="NCBI Taxonomy" id="230809"/>
    <lineage>
        <taxon>Eukaryota</taxon>
        <taxon>Fungi</taxon>
        <taxon>Dikarya</taxon>
        <taxon>Basidiomycota</taxon>
        <taxon>Agaricomycotina</taxon>
        <taxon>Agaricomycetes</taxon>
        <taxon>Agaricomycetidae</taxon>
        <taxon>Agaricales</taxon>
        <taxon>Marasmiineae</taxon>
        <taxon>Mycenaceae</taxon>
        <taxon>Mycena</taxon>
    </lineage>
</organism>
<evidence type="ECO:0000256" key="1">
    <source>
        <dbReference type="SAM" id="MobiDB-lite"/>
    </source>
</evidence>
<gene>
    <name evidence="2" type="ORF">DFH07DRAFT_974827</name>
</gene>
<evidence type="ECO:0000313" key="3">
    <source>
        <dbReference type="Proteomes" id="UP001215280"/>
    </source>
</evidence>
<reference evidence="2" key="1">
    <citation type="submission" date="2023-03" db="EMBL/GenBank/DDBJ databases">
        <title>Massive genome expansion in bonnet fungi (Mycena s.s.) driven by repeated elements and novel gene families across ecological guilds.</title>
        <authorList>
            <consortium name="Lawrence Berkeley National Laboratory"/>
            <person name="Harder C.B."/>
            <person name="Miyauchi S."/>
            <person name="Viragh M."/>
            <person name="Kuo A."/>
            <person name="Thoen E."/>
            <person name="Andreopoulos B."/>
            <person name="Lu D."/>
            <person name="Skrede I."/>
            <person name="Drula E."/>
            <person name="Henrissat B."/>
            <person name="Morin E."/>
            <person name="Kohler A."/>
            <person name="Barry K."/>
            <person name="LaButti K."/>
            <person name="Morin E."/>
            <person name="Salamov A."/>
            <person name="Lipzen A."/>
            <person name="Mereny Z."/>
            <person name="Hegedus B."/>
            <person name="Baldrian P."/>
            <person name="Stursova M."/>
            <person name="Weitz H."/>
            <person name="Taylor A."/>
            <person name="Grigoriev I.V."/>
            <person name="Nagy L.G."/>
            <person name="Martin F."/>
            <person name="Kauserud H."/>
        </authorList>
    </citation>
    <scope>NUCLEOTIDE SEQUENCE</scope>
    <source>
        <strain evidence="2">CBHHK188m</strain>
    </source>
</reference>
<dbReference type="EMBL" id="JARJLG010000410">
    <property type="protein sequence ID" value="KAJ7713019.1"/>
    <property type="molecule type" value="Genomic_DNA"/>
</dbReference>
<sequence>MATSRAFRLYLTARARPDLDGYRIVLLQGFLDEDALRWFVTEVDNPRLGGYLDLDFADVMCALHRRYVKSATAQRATREFDTVAWDAEEGPEGLYSALISQGQRMVEMPLNFVLKSRFLKTIPIWVSKEMRLRRGLTVEFSTLESLRSHARQIWETSQGIKAEEAAEARSSGRVDNTTRSPRDTRVAYTRTEAHPAPARNVRAVNLPREPQRDSSRIAVALPPHSTGKKACFKCGGDHFARDPICPKFSEPMPPRDKTPRVAAQRVLESYSDEDTDEYVEPDPYPDYSDEDDDHHRAPDLEALLSESNEEAVRLNAMSDAQGTPRYSELRYYSMRIDESEGPDMYEESDTEDSVTESSVTARSASPAPFGNYNPGPICVVCHSCALVSRQVPATPENGLPTDQEYTVCEHLAGIGLVARELLPDITRESGVGSDGETPLNWLGEPDLPPGVLISIEAPAYARNPLDAVRDHDAARVRAGHPPLTALEFYMNLQWVQHNRLYTDDEYNEQELRDYEEHIHAEMLQDPEFGSASRALQAIADEEDALRDERLLAARGPGTEFRLDAEL</sequence>
<evidence type="ECO:0000313" key="2">
    <source>
        <dbReference type="EMBL" id="KAJ7713019.1"/>
    </source>
</evidence>
<comment type="caution">
    <text evidence="2">The sequence shown here is derived from an EMBL/GenBank/DDBJ whole genome shotgun (WGS) entry which is preliminary data.</text>
</comment>
<accession>A0AAD7H667</accession>
<feature type="region of interest" description="Disordered" evidence="1">
    <location>
        <begin position="340"/>
        <end position="367"/>
    </location>
</feature>
<proteinExistence type="predicted"/>
<keyword evidence="3" id="KW-1185">Reference proteome</keyword>
<feature type="region of interest" description="Disordered" evidence="1">
    <location>
        <begin position="268"/>
        <end position="295"/>
    </location>
</feature>